<gene>
    <name evidence="2" type="ORF">ECPE_LOCUS15940</name>
</gene>
<evidence type="ECO:0000313" key="3">
    <source>
        <dbReference type="Proteomes" id="UP000272942"/>
    </source>
</evidence>
<dbReference type="AlphaFoldDB" id="A0A183B9Q5"/>
<dbReference type="Pfam" id="PF00169">
    <property type="entry name" value="PH"/>
    <property type="match status" value="1"/>
</dbReference>
<feature type="domain" description="PH" evidence="1">
    <location>
        <begin position="3"/>
        <end position="115"/>
    </location>
</feature>
<evidence type="ECO:0000313" key="2">
    <source>
        <dbReference type="EMBL" id="VDP93212.1"/>
    </source>
</evidence>
<dbReference type="WBParaSite" id="ECPE_0001598001-mRNA-1">
    <property type="protein sequence ID" value="ECPE_0001598001-mRNA-1"/>
    <property type="gene ID" value="ECPE_0001598001"/>
</dbReference>
<evidence type="ECO:0000259" key="1">
    <source>
        <dbReference type="PROSITE" id="PS50003"/>
    </source>
</evidence>
<accession>A0A183B9Q5</accession>
<dbReference type="InterPro" id="IPR011993">
    <property type="entry name" value="PH-like_dom_sf"/>
</dbReference>
<reference evidence="4" key="1">
    <citation type="submission" date="2016-06" db="UniProtKB">
        <authorList>
            <consortium name="WormBaseParasite"/>
        </authorList>
    </citation>
    <scope>IDENTIFICATION</scope>
</reference>
<dbReference type="OrthoDB" id="6126662at2759"/>
<reference evidence="2 3" key="2">
    <citation type="submission" date="2018-11" db="EMBL/GenBank/DDBJ databases">
        <authorList>
            <consortium name="Pathogen Informatics"/>
        </authorList>
    </citation>
    <scope>NUCLEOTIDE SEQUENCE [LARGE SCALE GENOMIC DNA]</scope>
    <source>
        <strain evidence="2 3">Egypt</strain>
    </source>
</reference>
<dbReference type="SUPFAM" id="SSF50729">
    <property type="entry name" value="PH domain-like"/>
    <property type="match status" value="1"/>
</dbReference>
<dbReference type="SMART" id="SM00233">
    <property type="entry name" value="PH"/>
    <property type="match status" value="1"/>
</dbReference>
<organism evidence="4">
    <name type="scientific">Echinostoma caproni</name>
    <dbReference type="NCBI Taxonomy" id="27848"/>
    <lineage>
        <taxon>Eukaryota</taxon>
        <taxon>Metazoa</taxon>
        <taxon>Spiralia</taxon>
        <taxon>Lophotrochozoa</taxon>
        <taxon>Platyhelminthes</taxon>
        <taxon>Trematoda</taxon>
        <taxon>Digenea</taxon>
        <taxon>Plagiorchiida</taxon>
        <taxon>Echinostomata</taxon>
        <taxon>Echinostomatoidea</taxon>
        <taxon>Echinostomatidae</taxon>
        <taxon>Echinostoma</taxon>
    </lineage>
</organism>
<keyword evidence="3" id="KW-1185">Reference proteome</keyword>
<dbReference type="PROSITE" id="PS50003">
    <property type="entry name" value="PH_DOMAIN"/>
    <property type="match status" value="1"/>
</dbReference>
<proteinExistence type="predicted"/>
<dbReference type="InterPro" id="IPR001849">
    <property type="entry name" value="PH_domain"/>
</dbReference>
<evidence type="ECO:0000313" key="4">
    <source>
        <dbReference type="WBParaSite" id="ECPE_0001598001-mRNA-1"/>
    </source>
</evidence>
<protein>
    <submittedName>
        <fullName evidence="4">PH domain-containing protein</fullName>
    </submittedName>
</protein>
<sequence>MIVKIHEGYLVEYKPPPPPPPQTPGPRKADKKRWFVLYLRDTCPYLRYYKHPPRTSKDRPLFDYPLTNQSRVEQYGDGTENRFLFILDQTNQFILQAESRDQMLNWMSNIRIQITPEVGHHFRFTILTRTDLPRRSHTILSMGIEAN</sequence>
<dbReference type="Proteomes" id="UP000272942">
    <property type="component" value="Unassembled WGS sequence"/>
</dbReference>
<dbReference type="CDD" id="cd00821">
    <property type="entry name" value="PH"/>
    <property type="match status" value="1"/>
</dbReference>
<name>A0A183B9Q5_9TREM</name>
<dbReference type="Gene3D" id="2.30.29.30">
    <property type="entry name" value="Pleckstrin-homology domain (PH domain)/Phosphotyrosine-binding domain (PTB)"/>
    <property type="match status" value="1"/>
</dbReference>
<dbReference type="EMBL" id="UZAN01062370">
    <property type="protein sequence ID" value="VDP93212.1"/>
    <property type="molecule type" value="Genomic_DNA"/>
</dbReference>